<dbReference type="Proteomes" id="UP000184440">
    <property type="component" value="Unassembled WGS sequence"/>
</dbReference>
<dbReference type="SUPFAM" id="SSF51735">
    <property type="entry name" value="NAD(P)-binding Rossmann-fold domains"/>
    <property type="match status" value="1"/>
</dbReference>
<accession>A0A1M7Q8M7</accession>
<dbReference type="AlphaFoldDB" id="A0A1M7Q8M7"/>
<comment type="similarity">
    <text evidence="1">Belongs to the short-chain dehydrogenases/reductases (SDR) family.</text>
</comment>
<evidence type="ECO:0000313" key="2">
    <source>
        <dbReference type="EMBL" id="SHN26624.1"/>
    </source>
</evidence>
<dbReference type="PRINTS" id="PR00080">
    <property type="entry name" value="SDRFAMILY"/>
</dbReference>
<keyword evidence="3" id="KW-1185">Reference proteome</keyword>
<dbReference type="Pfam" id="PF00106">
    <property type="entry name" value="adh_short"/>
    <property type="match status" value="1"/>
</dbReference>
<dbReference type="PRINTS" id="PR00081">
    <property type="entry name" value="GDHRDH"/>
</dbReference>
<evidence type="ECO:0000256" key="1">
    <source>
        <dbReference type="RuleBase" id="RU000363"/>
    </source>
</evidence>
<dbReference type="PANTHER" id="PTHR43975:SF2">
    <property type="entry name" value="EG:BACR7A4.14 PROTEIN-RELATED"/>
    <property type="match status" value="1"/>
</dbReference>
<name>A0A1M7Q8M7_9ACTN</name>
<dbReference type="STRING" id="134849.SAMN05443668_104285"/>
<dbReference type="InterPro" id="IPR036291">
    <property type="entry name" value="NAD(P)-bd_dom_sf"/>
</dbReference>
<dbReference type="RefSeq" id="WP_073257822.1">
    <property type="nucleotide sequence ID" value="NZ_FRCS01000004.1"/>
</dbReference>
<dbReference type="Gene3D" id="3.40.50.720">
    <property type="entry name" value="NAD(P)-binding Rossmann-like Domain"/>
    <property type="match status" value="1"/>
</dbReference>
<dbReference type="PANTHER" id="PTHR43975">
    <property type="entry name" value="ZGC:101858"/>
    <property type="match status" value="1"/>
</dbReference>
<dbReference type="OrthoDB" id="9775296at2"/>
<dbReference type="InterPro" id="IPR002347">
    <property type="entry name" value="SDR_fam"/>
</dbReference>
<protein>
    <submittedName>
        <fullName evidence="2">NADP-dependent 3-hydroxy acid dehydrogenase YdfG</fullName>
    </submittedName>
</protein>
<reference evidence="2 3" key="1">
    <citation type="submission" date="2016-11" db="EMBL/GenBank/DDBJ databases">
        <authorList>
            <person name="Jaros S."/>
            <person name="Januszkiewicz K."/>
            <person name="Wedrychowicz H."/>
        </authorList>
    </citation>
    <scope>NUCLEOTIDE SEQUENCE [LARGE SCALE GENOMIC DNA]</scope>
    <source>
        <strain evidence="2 3">DSM 46144</strain>
    </source>
</reference>
<organism evidence="2 3">
    <name type="scientific">Cryptosporangium aurantiacum</name>
    <dbReference type="NCBI Taxonomy" id="134849"/>
    <lineage>
        <taxon>Bacteria</taxon>
        <taxon>Bacillati</taxon>
        <taxon>Actinomycetota</taxon>
        <taxon>Actinomycetes</taxon>
        <taxon>Cryptosporangiales</taxon>
        <taxon>Cryptosporangiaceae</taxon>
        <taxon>Cryptosporangium</taxon>
    </lineage>
</organism>
<dbReference type="EMBL" id="FRCS01000004">
    <property type="protein sequence ID" value="SHN26624.1"/>
    <property type="molecule type" value="Genomic_DNA"/>
</dbReference>
<sequence>MLDGPLDGTVALVTGADVDVGSATARRLAREGAAIALIGADRDRLAAAVGVITSDGGHGVAVEADITDQEQAARAVSDTLDRFGRLDVLINGAGVALRGTALRTTLGEWDRMIALNLSALVHLTHAALPHLIDAVASSPRQVADIVNIGSVAGRIAHQGGSVYHLTRFGLAGFTESLRQELVTDRVRVGIVEPGEVGCLDDAARDAALRPDEIADAIAYMVGRGHRVAVNEILVRATRQIW</sequence>
<evidence type="ECO:0000313" key="3">
    <source>
        <dbReference type="Proteomes" id="UP000184440"/>
    </source>
</evidence>
<gene>
    <name evidence="2" type="ORF">SAMN05443668_104285</name>
</gene>
<proteinExistence type="inferred from homology"/>